<dbReference type="SUPFAM" id="SSF47592">
    <property type="entry name" value="SWIB/MDM2 domain"/>
    <property type="match status" value="1"/>
</dbReference>
<protein>
    <recommendedName>
        <fullName evidence="2">Plus3 domain-containing protein</fullName>
    </recommendedName>
</protein>
<accession>A0A0G4FA74</accession>
<feature type="compositionally biased region" description="Basic and acidic residues" evidence="1">
    <location>
        <begin position="1161"/>
        <end position="1170"/>
    </location>
</feature>
<feature type="region of interest" description="Disordered" evidence="1">
    <location>
        <begin position="852"/>
        <end position="903"/>
    </location>
</feature>
<dbReference type="Gene3D" id="1.10.245.10">
    <property type="entry name" value="SWIB/MDM2 domain"/>
    <property type="match status" value="1"/>
</dbReference>
<dbReference type="InterPro" id="IPR036885">
    <property type="entry name" value="SWIB_MDM2_dom_sf"/>
</dbReference>
<name>A0A0G4FA74_VITBC</name>
<feature type="compositionally biased region" description="Low complexity" evidence="1">
    <location>
        <begin position="151"/>
        <end position="160"/>
    </location>
</feature>
<feature type="compositionally biased region" description="Pro residues" evidence="1">
    <location>
        <begin position="260"/>
        <end position="272"/>
    </location>
</feature>
<feature type="compositionally biased region" description="Pro residues" evidence="1">
    <location>
        <begin position="214"/>
        <end position="226"/>
    </location>
</feature>
<sequence length="1285" mass="136916">MDSEMDPTTQNEAPPDSALDDEDAAVLRELCPDDGPLMPSHMHPPSDGFDTGLNLPGLPDAHHHPNGTDSFFFPPLDDPFAGGMDFGNVPSGADPTMAAGGEVAADHTQHSTIWQSHNFQALEEDEDLDRMLFEMAAVSPSVDPSPTARYARGASAAGSSSRDEADDEGGSRRDQLSIRPIPKKKRKPTGTTPTPAGRVATGVSVSPQPAAVKPTPPPPPPPPPLPQGTAAMSQQAQVASSSAAASSAPEQPEAPSQPQQQPPPQPYPSPPDRPNDRDRDLREPMRSSGSRERFCDRRDDRPPFRDRDRDRGRDRGRDRQRFSPRGRDRRWSERDARSRRSRSRDRDLRDREWVRDRDRSRDRDRERERDRPPRERDRERERHGRHGVVRDRDGSREEPRWSPVDNDTGAAICEMMSADEMQRALQSVFQQSMAVKQQGGGQQPTAVGGGEGAAAESLPFGLGFIEELRLSRADLTRFLQLPVVTARQCTTGALARVVSGPPKPGTNVNTFEIAEITGLAESPPYRVDESTVAFFIEIRVNDSTQPVRITQVSNQPFLESELRGWVTALSAKAVSAGLPTDAFLLAVKEGLQQKSTDLQTAKRLLASDSGTGGGQSSSAVIGAGSSEGSVTGSPGRGALAAGVSLKAKSKAKQRKSKTVTVPPGHQAVYKLSDEVQAILGIEGGILDVILKRFRDHCQSKNLMMPGHPNVVLCGADEQLEQLFHCHSLKIGDVQHHLKAHLVVCGSVPIEDDQNGADKAPSADTPSAAAAAAATKEAPSAIPALAPEADAPLAPAHTPQDDKNGEAAQQDAPNSHQRQLERLPSQKSDDITMGFGADDGAYGGGMVDMATSPTKAAVSKRDGSPDKAKAATADESKREDDTSKSSLLPKPPDPPTDRAPKEVLDGQLMEMYMLMTSGKIPPLVADEMLGIEAATATAGGAATADGPDTGATTGNGSGAPADNGKKDKEGGASRRRKRQWTDGPAAPQPSASQPSPIPTVIGATQPPPPPSPLATSVGLDPSLPLNVPPELATALLTLVTQGAQANVQPPMPPPAPSISHTPPAVPGPYHHPPNEALLRFEPQRRGVEPHMDAGGGYPPLREAIMESRYPRPHDDSLMHGGPPPPPSLTFRPGRGRVWSPRMRPPPPPPPDDMRGPGMHSPPMRDGREYPRGPRPAPWHEGPTPAPWHEGPKGESPIDRPWRPPQQRGWDLPGRSVPPPPPPPPPDSHDNHSSGSPSRPAPNPAMIPGLGLAQAVPVSGGGAEGGGEGEGAARLEGHTMMVLDEHT</sequence>
<dbReference type="InterPro" id="IPR003121">
    <property type="entry name" value="SWIB_MDM2_domain"/>
</dbReference>
<feature type="compositionally biased region" description="Low complexity" evidence="1">
    <location>
        <begin position="756"/>
        <end position="778"/>
    </location>
</feature>
<feature type="compositionally biased region" description="Low complexity" evidence="1">
    <location>
        <begin position="937"/>
        <end position="953"/>
    </location>
</feature>
<dbReference type="SMART" id="SM00719">
    <property type="entry name" value="Plus3"/>
    <property type="match status" value="1"/>
</dbReference>
<feature type="compositionally biased region" description="Basic and acidic residues" evidence="1">
    <location>
        <begin position="1102"/>
        <end position="1116"/>
    </location>
</feature>
<dbReference type="OMA" id="THEHRRE"/>
<feature type="compositionally biased region" description="Basic and acidic residues" evidence="1">
    <location>
        <begin position="962"/>
        <end position="971"/>
    </location>
</feature>
<feature type="domain" description="Plus3" evidence="2">
    <location>
        <begin position="459"/>
        <end position="596"/>
    </location>
</feature>
<dbReference type="CDD" id="cd00855">
    <property type="entry name" value="SWIB-MDM2"/>
    <property type="match status" value="1"/>
</dbReference>
<evidence type="ECO:0000259" key="2">
    <source>
        <dbReference type="PROSITE" id="PS51360"/>
    </source>
</evidence>
<feature type="compositionally biased region" description="Basic and acidic residues" evidence="1">
    <location>
        <begin position="894"/>
        <end position="903"/>
    </location>
</feature>
<dbReference type="SUPFAM" id="SSF159042">
    <property type="entry name" value="Plus3-like"/>
    <property type="match status" value="1"/>
</dbReference>
<feature type="compositionally biased region" description="Low complexity" evidence="1">
    <location>
        <begin position="983"/>
        <end position="993"/>
    </location>
</feature>
<proteinExistence type="predicted"/>
<feature type="region of interest" description="Disordered" evidence="1">
    <location>
        <begin position="790"/>
        <end position="836"/>
    </location>
</feature>
<dbReference type="GO" id="GO:0003677">
    <property type="term" value="F:DNA binding"/>
    <property type="evidence" value="ECO:0007669"/>
    <property type="project" value="InterPro"/>
</dbReference>
<feature type="compositionally biased region" description="Basic and acidic residues" evidence="1">
    <location>
        <begin position="1080"/>
        <end position="1090"/>
    </location>
</feature>
<feature type="region of interest" description="Disordered" evidence="1">
    <location>
        <begin position="1044"/>
        <end position="1285"/>
    </location>
</feature>
<feature type="compositionally biased region" description="Gly residues" evidence="1">
    <location>
        <begin position="1257"/>
        <end position="1268"/>
    </location>
</feature>
<feature type="region of interest" description="Disordered" evidence="1">
    <location>
        <begin position="606"/>
        <end position="635"/>
    </location>
</feature>
<dbReference type="InterPro" id="IPR004343">
    <property type="entry name" value="Plus-3_dom"/>
</dbReference>
<feature type="compositionally biased region" description="Basic and acidic residues" evidence="1">
    <location>
        <begin position="1188"/>
        <end position="1200"/>
    </location>
</feature>
<dbReference type="VEuPathDB" id="CryptoDB:Vbra_4375"/>
<dbReference type="Pfam" id="PF03126">
    <property type="entry name" value="Plus-3"/>
    <property type="match status" value="1"/>
</dbReference>
<keyword evidence="4" id="KW-1185">Reference proteome</keyword>
<dbReference type="Pfam" id="PF02201">
    <property type="entry name" value="SWIB"/>
    <property type="match status" value="1"/>
</dbReference>
<dbReference type="Gene3D" id="3.90.70.200">
    <property type="entry name" value="Plus-3 domain"/>
    <property type="match status" value="1"/>
</dbReference>
<feature type="compositionally biased region" description="Basic and acidic residues" evidence="1">
    <location>
        <begin position="273"/>
        <end position="400"/>
    </location>
</feature>
<feature type="compositionally biased region" description="Low complexity" evidence="1">
    <location>
        <begin position="230"/>
        <end position="259"/>
    </location>
</feature>
<feature type="region of interest" description="Disordered" evidence="1">
    <location>
        <begin position="753"/>
        <end position="778"/>
    </location>
</feature>
<dbReference type="Proteomes" id="UP000041254">
    <property type="component" value="Unassembled WGS sequence"/>
</dbReference>
<reference evidence="3 4" key="1">
    <citation type="submission" date="2014-11" db="EMBL/GenBank/DDBJ databases">
        <authorList>
            <person name="Zhu J."/>
            <person name="Qi W."/>
            <person name="Song R."/>
        </authorList>
    </citation>
    <scope>NUCLEOTIDE SEQUENCE [LARGE SCALE GENOMIC DNA]</scope>
</reference>
<dbReference type="InterPro" id="IPR036128">
    <property type="entry name" value="Plus3-like_sf"/>
</dbReference>
<organism evidence="3 4">
    <name type="scientific">Vitrella brassicaformis (strain CCMP3155)</name>
    <dbReference type="NCBI Taxonomy" id="1169540"/>
    <lineage>
        <taxon>Eukaryota</taxon>
        <taxon>Sar</taxon>
        <taxon>Alveolata</taxon>
        <taxon>Colpodellida</taxon>
        <taxon>Vitrellaceae</taxon>
        <taxon>Vitrella</taxon>
    </lineage>
</organism>
<feature type="region of interest" description="Disordered" evidence="1">
    <location>
        <begin position="1"/>
        <end position="70"/>
    </location>
</feature>
<gene>
    <name evidence="3" type="ORF">Vbra_4375</name>
</gene>
<feature type="region of interest" description="Disordered" evidence="1">
    <location>
        <begin position="140"/>
        <end position="407"/>
    </location>
</feature>
<feature type="compositionally biased region" description="Low complexity" evidence="1">
    <location>
        <begin position="189"/>
        <end position="213"/>
    </location>
</feature>
<dbReference type="STRING" id="1169540.A0A0G4FA74"/>
<feature type="compositionally biased region" description="Basic and acidic residues" evidence="1">
    <location>
        <begin position="858"/>
        <end position="882"/>
    </location>
</feature>
<evidence type="ECO:0000313" key="3">
    <source>
        <dbReference type="EMBL" id="CEM09781.1"/>
    </source>
</evidence>
<feature type="compositionally biased region" description="Basic and acidic residues" evidence="1">
    <location>
        <begin position="1269"/>
        <end position="1285"/>
    </location>
</feature>
<feature type="region of interest" description="Disordered" evidence="1">
    <location>
        <begin position="937"/>
        <end position="1020"/>
    </location>
</feature>
<feature type="compositionally biased region" description="Pro residues" evidence="1">
    <location>
        <begin position="1214"/>
        <end position="1224"/>
    </location>
</feature>
<feature type="compositionally biased region" description="Polar residues" evidence="1">
    <location>
        <begin position="1"/>
        <end position="12"/>
    </location>
</feature>
<dbReference type="InParanoid" id="A0A0G4FA74"/>
<evidence type="ECO:0000313" key="4">
    <source>
        <dbReference type="Proteomes" id="UP000041254"/>
    </source>
</evidence>
<dbReference type="EMBL" id="CDMY01000395">
    <property type="protein sequence ID" value="CEM09781.1"/>
    <property type="molecule type" value="Genomic_DNA"/>
</dbReference>
<evidence type="ECO:0000256" key="1">
    <source>
        <dbReference type="SAM" id="MobiDB-lite"/>
    </source>
</evidence>
<dbReference type="PROSITE" id="PS51360">
    <property type="entry name" value="PLUS3"/>
    <property type="match status" value="1"/>
</dbReference>